<evidence type="ECO:0000313" key="4">
    <source>
        <dbReference type="Proteomes" id="UP000828390"/>
    </source>
</evidence>
<dbReference type="Gene3D" id="3.40.50.880">
    <property type="match status" value="1"/>
</dbReference>
<reference evidence="3" key="1">
    <citation type="journal article" date="2019" name="bioRxiv">
        <title>The Genome of the Zebra Mussel, Dreissena polymorpha: A Resource for Invasive Species Research.</title>
        <authorList>
            <person name="McCartney M.A."/>
            <person name="Auch B."/>
            <person name="Kono T."/>
            <person name="Mallez S."/>
            <person name="Zhang Y."/>
            <person name="Obille A."/>
            <person name="Becker A."/>
            <person name="Abrahante J.E."/>
            <person name="Garbe J."/>
            <person name="Badalamenti J.P."/>
            <person name="Herman A."/>
            <person name="Mangelson H."/>
            <person name="Liachko I."/>
            <person name="Sullivan S."/>
            <person name="Sone E.D."/>
            <person name="Koren S."/>
            <person name="Silverstein K.A.T."/>
            <person name="Beckman K.B."/>
            <person name="Gohl D.M."/>
        </authorList>
    </citation>
    <scope>NUCLEOTIDE SEQUENCE</scope>
    <source>
        <strain evidence="3">Duluth1</strain>
        <tissue evidence="3">Whole animal</tissue>
    </source>
</reference>
<accession>A0A9D4MX31</accession>
<feature type="chain" id="PRO_5038745849" description="Biotin-protein ligase N-terminal domain-containing protein" evidence="1">
    <location>
        <begin position="26"/>
        <end position="331"/>
    </location>
</feature>
<comment type="caution">
    <text evidence="3">The sequence shown here is derived from an EMBL/GenBank/DDBJ whole genome shotgun (WGS) entry which is preliminary data.</text>
</comment>
<dbReference type="SUPFAM" id="SSF52317">
    <property type="entry name" value="Class I glutamine amidotransferase-like"/>
    <property type="match status" value="1"/>
</dbReference>
<sequence length="331" mass="36178">MFKAQAFRLLKTLVMKLACVYQGLGALEEYSALLLRTLTECLDPTGYTLQYITPESIIKGDLSKRVHLLAIGGGYDLGLIEALGSRGMANIRDFVHSGGAYLGICSGAYFACDRIEFDKDGPLQVVGDRELKFFPGVCIGPLYNPYDYNSRKGSVVAHIGFKTPMYGHILNLAQSSTGTHTDTLISSLNGISHSSEFLTKKRDSALSQINGIQNSEQSCNNHMLNSGYDVESRAYFHGGGQFVLDNTELNGHVQVLSRYLDLEGTPIAMVSCNVGQGRATLSGVHIEVTGEDIDDGDTLVEHLVPVLKQHQAENNLIFKCLLQKLNLQVKL</sequence>
<dbReference type="InterPro" id="IPR019197">
    <property type="entry name" value="Biotin-prot_ligase_N"/>
</dbReference>
<feature type="domain" description="Biotin-protein ligase N-terminal" evidence="2">
    <location>
        <begin position="20"/>
        <end position="168"/>
    </location>
</feature>
<keyword evidence="1" id="KW-0732">Signal</keyword>
<dbReference type="InterPro" id="IPR029062">
    <property type="entry name" value="Class_I_gatase-like"/>
</dbReference>
<gene>
    <name evidence="3" type="ORF">DPMN_008093</name>
</gene>
<evidence type="ECO:0000259" key="2">
    <source>
        <dbReference type="Pfam" id="PF09825"/>
    </source>
</evidence>
<proteinExistence type="predicted"/>
<evidence type="ECO:0000256" key="1">
    <source>
        <dbReference type="SAM" id="SignalP"/>
    </source>
</evidence>
<protein>
    <recommendedName>
        <fullName evidence="2">Biotin-protein ligase N-terminal domain-containing protein</fullName>
    </recommendedName>
</protein>
<dbReference type="Proteomes" id="UP000828390">
    <property type="component" value="Unassembled WGS sequence"/>
</dbReference>
<reference evidence="3" key="2">
    <citation type="submission" date="2020-11" db="EMBL/GenBank/DDBJ databases">
        <authorList>
            <person name="McCartney M.A."/>
            <person name="Auch B."/>
            <person name="Kono T."/>
            <person name="Mallez S."/>
            <person name="Becker A."/>
            <person name="Gohl D.M."/>
            <person name="Silverstein K.A.T."/>
            <person name="Koren S."/>
            <person name="Bechman K.B."/>
            <person name="Herman A."/>
            <person name="Abrahante J.E."/>
            <person name="Garbe J."/>
        </authorList>
    </citation>
    <scope>NUCLEOTIDE SEQUENCE</scope>
    <source>
        <strain evidence="3">Duluth1</strain>
        <tissue evidence="3">Whole animal</tissue>
    </source>
</reference>
<keyword evidence="4" id="KW-1185">Reference proteome</keyword>
<feature type="domain" description="Biotin-protein ligase N-terminal" evidence="2">
    <location>
        <begin position="227"/>
        <end position="330"/>
    </location>
</feature>
<dbReference type="AlphaFoldDB" id="A0A9D4MX31"/>
<dbReference type="InterPro" id="IPR015834">
    <property type="entry name" value="UCP016642"/>
</dbReference>
<dbReference type="PIRSF" id="PIRSF016642">
    <property type="entry name" value="UCP016642"/>
    <property type="match status" value="1"/>
</dbReference>
<dbReference type="OrthoDB" id="10250105at2759"/>
<evidence type="ECO:0000313" key="3">
    <source>
        <dbReference type="EMBL" id="KAH3884121.1"/>
    </source>
</evidence>
<dbReference type="Pfam" id="PF09825">
    <property type="entry name" value="BPL_N"/>
    <property type="match status" value="2"/>
</dbReference>
<dbReference type="EMBL" id="JAIWYP010000001">
    <property type="protein sequence ID" value="KAH3884121.1"/>
    <property type="molecule type" value="Genomic_DNA"/>
</dbReference>
<feature type="signal peptide" evidence="1">
    <location>
        <begin position="1"/>
        <end position="25"/>
    </location>
</feature>
<name>A0A9D4MX31_DREPO</name>
<organism evidence="3 4">
    <name type="scientific">Dreissena polymorpha</name>
    <name type="common">Zebra mussel</name>
    <name type="synonym">Mytilus polymorpha</name>
    <dbReference type="NCBI Taxonomy" id="45954"/>
    <lineage>
        <taxon>Eukaryota</taxon>
        <taxon>Metazoa</taxon>
        <taxon>Spiralia</taxon>
        <taxon>Lophotrochozoa</taxon>
        <taxon>Mollusca</taxon>
        <taxon>Bivalvia</taxon>
        <taxon>Autobranchia</taxon>
        <taxon>Heteroconchia</taxon>
        <taxon>Euheterodonta</taxon>
        <taxon>Imparidentia</taxon>
        <taxon>Neoheterodontei</taxon>
        <taxon>Myida</taxon>
        <taxon>Dreissenoidea</taxon>
        <taxon>Dreissenidae</taxon>
        <taxon>Dreissena</taxon>
    </lineage>
</organism>